<proteinExistence type="predicted"/>
<feature type="domain" description="D-apionate lactonase C-terminal" evidence="3">
    <location>
        <begin position="559"/>
        <end position="637"/>
    </location>
</feature>
<feature type="domain" description="D-apionate lactonase TIM barrel" evidence="2">
    <location>
        <begin position="278"/>
        <end position="546"/>
    </location>
</feature>
<dbReference type="AlphaFoldDB" id="A0A5B8R675"/>
<accession>A0A5B8R675</accession>
<dbReference type="Pfam" id="PF25839">
    <property type="entry name" value="Apionate_lact_C"/>
    <property type="match status" value="1"/>
</dbReference>
<name>A0A5B8R675_9ZZZZ</name>
<dbReference type="EMBL" id="MN079079">
    <property type="protein sequence ID" value="QEA04106.1"/>
    <property type="molecule type" value="Genomic_DNA"/>
</dbReference>
<dbReference type="InterPro" id="IPR058788">
    <property type="entry name" value="ApnL_N"/>
</dbReference>
<sequence length="646" mass="69382">MHPNPSDAEALFGTDAAPPSPMAIRAGAFELAVDDGWLRHIHVGGTEILRGIGLTIRDDQWGTCLLQREETSAHRDDGTWVFRFEATTAGAGTLAAAFEARIRDGELTVTARLSSPGGFTTSRSGLVVLHPIEGVAGSPATVMHTDGGDEDGRFPDRISPGQPFFDIAAIRHQPRPGITVECAFEGDVFEMEDQRNWTDASFKTYNRPLAWPTPYRIEAGETVVQRVRVRIDGPASGDAPATPGERAVVPVHVDHDARSPLPALGMGHDLGEPVSETVRQTLAGIRPDHLQMRVDLRSRSAADHLRAAAAMLDDVGTGTGVNLGVILPDDAEPRAALQWLADTLEELGMAPSGVLALPAAYLRSHQPDGQWPGTATPDAVTEAVRGVFPHAAAGGGMLTYFTELNRCPPRGRIDFLTHATAAIVHAADDVSVMETLEALPHVFRSARAMVPTGTPYRVGMSAIGMWSNPYGVRTFDNRDRLRVPMARNDPRQTAQFAAAWNLGYYARARAAGVDAVALSSLGAPFPTMDARGLYPVFHVLRGLARAPRDRGVGTATGDPQRVDAVAWTRTDGRAELWIANRRPETTLVRIEGLDVKEVQCLDATVAASARGARDWMDRTAAMAVPEATLPPYGVRRVIGTAPGQEV</sequence>
<dbReference type="InterPro" id="IPR058787">
    <property type="entry name" value="ApnL_M"/>
</dbReference>
<evidence type="ECO:0000259" key="2">
    <source>
        <dbReference type="Pfam" id="PF25838"/>
    </source>
</evidence>
<organism evidence="4">
    <name type="scientific">uncultured organism</name>
    <dbReference type="NCBI Taxonomy" id="155900"/>
    <lineage>
        <taxon>unclassified sequences</taxon>
        <taxon>environmental samples</taxon>
    </lineage>
</organism>
<feature type="domain" description="D-apionate lactonase N-terminal" evidence="1">
    <location>
        <begin position="10"/>
        <end position="232"/>
    </location>
</feature>
<dbReference type="InterPro" id="IPR058789">
    <property type="entry name" value="ApnL_C"/>
</dbReference>
<evidence type="ECO:0000259" key="1">
    <source>
        <dbReference type="Pfam" id="PF25837"/>
    </source>
</evidence>
<gene>
    <name evidence="4" type="ORF">KBTEX_00409</name>
</gene>
<reference evidence="4" key="1">
    <citation type="submission" date="2019-06" db="EMBL/GenBank/DDBJ databases">
        <authorList>
            <person name="Murdoch R.W."/>
            <person name="Fathepure B."/>
        </authorList>
    </citation>
    <scope>NUCLEOTIDE SEQUENCE</scope>
</reference>
<protein>
    <submittedName>
        <fullName evidence="4">Uncharacterized protein</fullName>
    </submittedName>
</protein>
<evidence type="ECO:0000313" key="4">
    <source>
        <dbReference type="EMBL" id="QEA04106.1"/>
    </source>
</evidence>
<evidence type="ECO:0000259" key="3">
    <source>
        <dbReference type="Pfam" id="PF25839"/>
    </source>
</evidence>
<dbReference type="Pfam" id="PF25838">
    <property type="entry name" value="Apionate_lact_M"/>
    <property type="match status" value="1"/>
</dbReference>
<dbReference type="Pfam" id="PF25837">
    <property type="entry name" value="Apionate_lact_N"/>
    <property type="match status" value="1"/>
</dbReference>